<evidence type="ECO:0000313" key="4">
    <source>
        <dbReference type="Proteomes" id="UP000500741"/>
    </source>
</evidence>
<feature type="domain" description="Competence protein CoiA-like N-terminal" evidence="2">
    <location>
        <begin position="17"/>
        <end position="55"/>
    </location>
</feature>
<sequence>MLFARDQQSQAIVHAKQAQRFVIYQCLDCQQQVHLKSGPVRHPYFAHMRLLDCGIFSENETFEHVLGKYHLLAYFSKKGYRVELEKYLINLKQRPDLMIHRDKLENFAIEYQCAPISLGKLNSRCRGYQQNGIKVRWILGKPYQNKNLQAGTWAKFAQPISSNTIGVTFWSTKQRRLLVRPWIKIDGRSNDQKNVSNDVLANRQLGQLIRASRTFNPLNNRLYQMHRFLWGIP</sequence>
<keyword evidence="4" id="KW-1185">Reference proteome</keyword>
<reference evidence="3 4" key="1">
    <citation type="submission" date="2020-03" db="EMBL/GenBank/DDBJ databases">
        <title>Weissella sp. nov., isolated from Cybister lewisianus.</title>
        <authorList>
            <person name="Hyun D.-W."/>
            <person name="Bae J.-W."/>
        </authorList>
    </citation>
    <scope>NUCLEOTIDE SEQUENCE [LARGE SCALE GENOMIC DNA]</scope>
    <source>
        <strain evidence="3 4">HDW19</strain>
    </source>
</reference>
<evidence type="ECO:0008006" key="5">
    <source>
        <dbReference type="Google" id="ProtNLM"/>
    </source>
</evidence>
<evidence type="ECO:0000313" key="3">
    <source>
        <dbReference type="EMBL" id="QIL50878.1"/>
    </source>
</evidence>
<proteinExistence type="predicted"/>
<dbReference type="Proteomes" id="UP000500741">
    <property type="component" value="Chromosome"/>
</dbReference>
<dbReference type="InterPro" id="IPR010330">
    <property type="entry name" value="CoiA_nuc"/>
</dbReference>
<dbReference type="EMBL" id="CP049888">
    <property type="protein sequence ID" value="QIL50878.1"/>
    <property type="molecule type" value="Genomic_DNA"/>
</dbReference>
<feature type="domain" description="Competence protein CoiA nuclease-like" evidence="1">
    <location>
        <begin position="60"/>
        <end position="158"/>
    </location>
</feature>
<dbReference type="Pfam" id="PF06054">
    <property type="entry name" value="CoiA_nuc"/>
    <property type="match status" value="1"/>
</dbReference>
<evidence type="ECO:0000259" key="1">
    <source>
        <dbReference type="Pfam" id="PF06054"/>
    </source>
</evidence>
<name>A0A6G8B0P3_9LACO</name>
<dbReference type="RefSeq" id="WP_166010910.1">
    <property type="nucleotide sequence ID" value="NZ_CP049888.1"/>
</dbReference>
<gene>
    <name evidence="3" type="ORF">G7084_05835</name>
</gene>
<dbReference type="AlphaFoldDB" id="A0A6G8B0P3"/>
<dbReference type="InterPro" id="IPR057253">
    <property type="entry name" value="CoiA-like_N"/>
</dbReference>
<protein>
    <recommendedName>
        <fullName evidence="5">Competence protein</fullName>
    </recommendedName>
</protein>
<evidence type="ECO:0000259" key="2">
    <source>
        <dbReference type="Pfam" id="PF25164"/>
    </source>
</evidence>
<dbReference type="Pfam" id="PF25164">
    <property type="entry name" value="CoiA_N"/>
    <property type="match status" value="1"/>
</dbReference>
<accession>A0A6G8B0P3</accession>
<dbReference type="KEGG" id="wco:G7084_05835"/>
<organism evidence="3 4">
    <name type="scientific">Weissella coleopterorum</name>
    <dbReference type="NCBI Taxonomy" id="2714949"/>
    <lineage>
        <taxon>Bacteria</taxon>
        <taxon>Bacillati</taxon>
        <taxon>Bacillota</taxon>
        <taxon>Bacilli</taxon>
        <taxon>Lactobacillales</taxon>
        <taxon>Lactobacillaceae</taxon>
        <taxon>Weissella</taxon>
    </lineage>
</organism>